<gene>
    <name evidence="2" type="ORF">HD842_004227</name>
</gene>
<keyword evidence="1" id="KW-0732">Signal</keyword>
<dbReference type="RefSeq" id="WP_183556982.1">
    <property type="nucleotide sequence ID" value="NZ_JACHBX010000005.1"/>
</dbReference>
<evidence type="ECO:0008006" key="4">
    <source>
        <dbReference type="Google" id="ProtNLM"/>
    </source>
</evidence>
<evidence type="ECO:0000313" key="3">
    <source>
        <dbReference type="Proteomes" id="UP000540787"/>
    </source>
</evidence>
<feature type="signal peptide" evidence="1">
    <location>
        <begin position="1"/>
        <end position="22"/>
    </location>
</feature>
<evidence type="ECO:0000256" key="1">
    <source>
        <dbReference type="SAM" id="SignalP"/>
    </source>
</evidence>
<protein>
    <recommendedName>
        <fullName evidence="4">PEP-CTERM protein-sorting domain-containing protein</fullName>
    </recommendedName>
</protein>
<comment type="caution">
    <text evidence="2">The sequence shown here is derived from an EMBL/GenBank/DDBJ whole genome shotgun (WGS) entry which is preliminary data.</text>
</comment>
<dbReference type="InterPro" id="IPR013424">
    <property type="entry name" value="Ice-binding_C"/>
</dbReference>
<dbReference type="AlphaFoldDB" id="A0A7W9X3W6"/>
<feature type="chain" id="PRO_5031003973" description="PEP-CTERM protein-sorting domain-containing protein" evidence="1">
    <location>
        <begin position="23"/>
        <end position="190"/>
    </location>
</feature>
<keyword evidence="3" id="KW-1185">Reference proteome</keyword>
<name>A0A7W9X3W6_9BURK</name>
<dbReference type="Proteomes" id="UP000540787">
    <property type="component" value="Unassembled WGS sequence"/>
</dbReference>
<dbReference type="NCBIfam" id="TIGR02595">
    <property type="entry name" value="PEP_CTERM"/>
    <property type="match status" value="1"/>
</dbReference>
<proteinExistence type="predicted"/>
<dbReference type="EMBL" id="JACHBX010000005">
    <property type="protein sequence ID" value="MBB6136050.1"/>
    <property type="molecule type" value="Genomic_DNA"/>
</dbReference>
<reference evidence="2 3" key="1">
    <citation type="submission" date="2020-08" db="EMBL/GenBank/DDBJ databases">
        <title>The Agave Microbiome: Exploring the role of microbial communities in plant adaptations to desert environments.</title>
        <authorList>
            <person name="Partida-Martinez L.P."/>
        </authorList>
    </citation>
    <scope>NUCLEOTIDE SEQUENCE [LARGE SCALE GENOMIC DNA]</scope>
    <source>
        <strain evidence="2 3">AT3.2</strain>
    </source>
</reference>
<organism evidence="2 3">
    <name type="scientific">Massilia aurea</name>
    <dbReference type="NCBI Taxonomy" id="373040"/>
    <lineage>
        <taxon>Bacteria</taxon>
        <taxon>Pseudomonadati</taxon>
        <taxon>Pseudomonadota</taxon>
        <taxon>Betaproteobacteria</taxon>
        <taxon>Burkholderiales</taxon>
        <taxon>Oxalobacteraceae</taxon>
        <taxon>Telluria group</taxon>
        <taxon>Massilia</taxon>
    </lineage>
</organism>
<accession>A0A7W9X3W6</accession>
<evidence type="ECO:0000313" key="2">
    <source>
        <dbReference type="EMBL" id="MBB6136050.1"/>
    </source>
</evidence>
<sequence length="190" mass="19728">MTINKFITAGLVALAFSTSSHAALLVSSNSAAGNAVTDYSAAGAVSFDLALGNFAGTTLNFVLQEADLAGPLSLSAMVFNLSGMSFPQFNFGLQGIRFAAPGTVTAFSQDLSVNSSFYNAAITFANGEPAEFQFGNPTLVNGRSDWLLDTTGMRAGDTFSIVAEVPEPSTIALMLPLLLGGLMVARRRQG</sequence>